<dbReference type="EMBL" id="WWCK01000006">
    <property type="protein sequence ID" value="MYM69600.1"/>
    <property type="molecule type" value="Genomic_DNA"/>
</dbReference>
<evidence type="ECO:0000256" key="1">
    <source>
        <dbReference type="PIRSR" id="PIRSR601310-1"/>
    </source>
</evidence>
<organism evidence="5 6">
    <name type="scientific">Duganella rivi</name>
    <dbReference type="NCBI Taxonomy" id="2666083"/>
    <lineage>
        <taxon>Bacteria</taxon>
        <taxon>Pseudomonadati</taxon>
        <taxon>Pseudomonadota</taxon>
        <taxon>Betaproteobacteria</taxon>
        <taxon>Burkholderiales</taxon>
        <taxon>Oxalobacteraceae</taxon>
        <taxon>Telluria group</taxon>
        <taxon>Duganella</taxon>
    </lineage>
</organism>
<dbReference type="PRINTS" id="PR00332">
    <property type="entry name" value="HISTRIAD"/>
</dbReference>
<comment type="caution">
    <text evidence="5">The sequence shown here is derived from an EMBL/GenBank/DDBJ whole genome shotgun (WGS) entry which is preliminary data.</text>
</comment>
<dbReference type="InterPro" id="IPR036265">
    <property type="entry name" value="HIT-like_sf"/>
</dbReference>
<keyword evidence="6" id="KW-1185">Reference proteome</keyword>
<dbReference type="RefSeq" id="WP_161016071.1">
    <property type="nucleotide sequence ID" value="NZ_WWCK01000006.1"/>
</dbReference>
<gene>
    <name evidence="5" type="ORF">GTP45_22540</name>
</gene>
<dbReference type="Gene3D" id="3.30.428.10">
    <property type="entry name" value="HIT-like"/>
    <property type="match status" value="1"/>
</dbReference>
<sequence length="122" mass="13242">MENCIFCKIAEKKIPSTTVYEDDDLLAFKDINPAAPVHLLVIPKKHFATLQDAAAEPALLGKMLALAPRLAEENGCAVSYDADGAPQRGYKTLINSGPDGGQEVYHLHLHVIGGAHPWRGQR</sequence>
<dbReference type="GO" id="GO:0003824">
    <property type="term" value="F:catalytic activity"/>
    <property type="evidence" value="ECO:0007669"/>
    <property type="project" value="InterPro"/>
</dbReference>
<dbReference type="PANTHER" id="PTHR23089">
    <property type="entry name" value="HISTIDINE TRIAD HIT PROTEIN"/>
    <property type="match status" value="1"/>
</dbReference>
<feature type="domain" description="HIT" evidence="4">
    <location>
        <begin position="5"/>
        <end position="122"/>
    </location>
</feature>
<dbReference type="SUPFAM" id="SSF54197">
    <property type="entry name" value="HIT-like"/>
    <property type="match status" value="1"/>
</dbReference>
<dbReference type="CDD" id="cd01276">
    <property type="entry name" value="PKCI_related"/>
    <property type="match status" value="1"/>
</dbReference>
<proteinExistence type="predicted"/>
<reference evidence="5 6" key="1">
    <citation type="submission" date="2019-12" db="EMBL/GenBank/DDBJ databases">
        <title>Novel species isolated from a subtropical stream in China.</title>
        <authorList>
            <person name="Lu H."/>
        </authorList>
    </citation>
    <scope>NUCLEOTIDE SEQUENCE [LARGE SCALE GENOMIC DNA]</scope>
    <source>
        <strain evidence="5 6">FT55W</strain>
    </source>
</reference>
<evidence type="ECO:0000256" key="2">
    <source>
        <dbReference type="PIRSR" id="PIRSR601310-3"/>
    </source>
</evidence>
<dbReference type="PROSITE" id="PS51084">
    <property type="entry name" value="HIT_2"/>
    <property type="match status" value="1"/>
</dbReference>
<evidence type="ECO:0000259" key="4">
    <source>
        <dbReference type="PROSITE" id="PS51084"/>
    </source>
</evidence>
<protein>
    <submittedName>
        <fullName evidence="5">HIT domain-containing protein</fullName>
    </submittedName>
</protein>
<dbReference type="PROSITE" id="PS00892">
    <property type="entry name" value="HIT_1"/>
    <property type="match status" value="1"/>
</dbReference>
<dbReference type="AlphaFoldDB" id="A0A7X4GTU4"/>
<feature type="active site" description="Tele-AMP-histidine intermediate" evidence="1">
    <location>
        <position position="108"/>
    </location>
</feature>
<dbReference type="Pfam" id="PF01230">
    <property type="entry name" value="HIT"/>
    <property type="match status" value="1"/>
</dbReference>
<dbReference type="InterPro" id="IPR001310">
    <property type="entry name" value="Histidine_triad_HIT"/>
</dbReference>
<dbReference type="InterPro" id="IPR011146">
    <property type="entry name" value="HIT-like"/>
</dbReference>
<feature type="short sequence motif" description="Histidine triad motif" evidence="2 3">
    <location>
        <begin position="106"/>
        <end position="110"/>
    </location>
</feature>
<evidence type="ECO:0000313" key="5">
    <source>
        <dbReference type="EMBL" id="MYM69600.1"/>
    </source>
</evidence>
<name>A0A7X4GTU4_9BURK</name>
<accession>A0A7X4GTU4</accession>
<evidence type="ECO:0000313" key="6">
    <source>
        <dbReference type="Proteomes" id="UP000450012"/>
    </source>
</evidence>
<evidence type="ECO:0000256" key="3">
    <source>
        <dbReference type="PROSITE-ProRule" id="PRU00464"/>
    </source>
</evidence>
<dbReference type="InterPro" id="IPR019808">
    <property type="entry name" value="Histidine_triad_CS"/>
</dbReference>
<dbReference type="Proteomes" id="UP000450012">
    <property type="component" value="Unassembled WGS sequence"/>
</dbReference>